<evidence type="ECO:0000259" key="8">
    <source>
        <dbReference type="Pfam" id="PF14824"/>
    </source>
</evidence>
<feature type="domain" description="Siroheme biosynthesis protein Met8 C-terminal" evidence="7">
    <location>
        <begin position="188"/>
        <end position="257"/>
    </location>
</feature>
<dbReference type="GO" id="GO:0043115">
    <property type="term" value="F:precorrin-2 dehydrogenase activity"/>
    <property type="evidence" value="ECO:0007669"/>
    <property type="project" value="UniProtKB-EC"/>
</dbReference>
<dbReference type="Proteomes" id="UP001217918">
    <property type="component" value="Unassembled WGS sequence"/>
</dbReference>
<keyword evidence="5" id="KW-0627">Porphyrin biosynthesis</keyword>
<evidence type="ECO:0000259" key="7">
    <source>
        <dbReference type="Pfam" id="PF14823"/>
    </source>
</evidence>
<dbReference type="PANTHER" id="PTHR35330">
    <property type="entry name" value="SIROHEME BIOSYNTHESIS PROTEIN MET8"/>
    <property type="match status" value="1"/>
</dbReference>
<dbReference type="InterPro" id="IPR028162">
    <property type="entry name" value="Met8_C"/>
</dbReference>
<evidence type="ECO:0000256" key="2">
    <source>
        <dbReference type="ARBA" id="ARBA00012400"/>
    </source>
</evidence>
<dbReference type="InterPro" id="IPR036291">
    <property type="entry name" value="NAD(P)-bd_dom_sf"/>
</dbReference>
<evidence type="ECO:0000256" key="6">
    <source>
        <dbReference type="SAM" id="MobiDB-lite"/>
    </source>
</evidence>
<proteinExistence type="predicted"/>
<gene>
    <name evidence="9" type="ORF">P8C59_004485</name>
</gene>
<dbReference type="Gene3D" id="3.40.50.720">
    <property type="entry name" value="NAD(P)-binding Rossmann-like Domain"/>
    <property type="match status" value="1"/>
</dbReference>
<dbReference type="GO" id="GO:0004325">
    <property type="term" value="F:ferrochelatase activity"/>
    <property type="evidence" value="ECO:0007669"/>
    <property type="project" value="InterPro"/>
</dbReference>
<organism evidence="9 10">
    <name type="scientific">Phyllachora maydis</name>
    <dbReference type="NCBI Taxonomy" id="1825666"/>
    <lineage>
        <taxon>Eukaryota</taxon>
        <taxon>Fungi</taxon>
        <taxon>Dikarya</taxon>
        <taxon>Ascomycota</taxon>
        <taxon>Pezizomycotina</taxon>
        <taxon>Sordariomycetes</taxon>
        <taxon>Sordariomycetidae</taxon>
        <taxon>Phyllachorales</taxon>
        <taxon>Phyllachoraceae</taxon>
        <taxon>Phyllachora</taxon>
    </lineage>
</organism>
<dbReference type="Pfam" id="PF14823">
    <property type="entry name" value="Sirohm_synth_C"/>
    <property type="match status" value="1"/>
</dbReference>
<reference evidence="9" key="1">
    <citation type="journal article" date="2023" name="Mol. Plant Microbe Interact.">
        <title>Elucidating the Obligate Nature and Biological Capacity of an Invasive Fungal Corn Pathogen.</title>
        <authorList>
            <person name="MacCready J.S."/>
            <person name="Roggenkamp E.M."/>
            <person name="Gdanetz K."/>
            <person name="Chilvers M.I."/>
        </authorList>
    </citation>
    <scope>NUCLEOTIDE SEQUENCE</scope>
    <source>
        <strain evidence="9">PM02</strain>
    </source>
</reference>
<dbReference type="AlphaFoldDB" id="A0AAD9MCH6"/>
<dbReference type="SUPFAM" id="SSF75615">
    <property type="entry name" value="Siroheme synthase middle domains-like"/>
    <property type="match status" value="1"/>
</dbReference>
<dbReference type="PANTHER" id="PTHR35330:SF1">
    <property type="entry name" value="SIROHEME BIOSYNTHESIS PROTEIN MET8"/>
    <property type="match status" value="1"/>
</dbReference>
<dbReference type="InterPro" id="IPR028161">
    <property type="entry name" value="Met8-like"/>
</dbReference>
<protein>
    <recommendedName>
        <fullName evidence="2">precorrin-2 dehydrogenase</fullName>
        <ecNumber evidence="2">1.3.1.76</ecNumber>
    </recommendedName>
</protein>
<dbReference type="EMBL" id="JAQQPM010000003">
    <property type="protein sequence ID" value="KAK2069945.1"/>
    <property type="molecule type" value="Genomic_DNA"/>
</dbReference>
<evidence type="ECO:0000256" key="3">
    <source>
        <dbReference type="ARBA" id="ARBA00023002"/>
    </source>
</evidence>
<evidence type="ECO:0000313" key="10">
    <source>
        <dbReference type="Proteomes" id="UP001217918"/>
    </source>
</evidence>
<accession>A0AAD9MCH6</accession>
<dbReference type="Pfam" id="PF14824">
    <property type="entry name" value="Sirohm_synth_M"/>
    <property type="match status" value="1"/>
</dbReference>
<dbReference type="SUPFAM" id="SSF51735">
    <property type="entry name" value="NAD(P)-binding Rossmann-fold domains"/>
    <property type="match status" value="1"/>
</dbReference>
<keyword evidence="10" id="KW-1185">Reference proteome</keyword>
<feature type="domain" description="Siroheme synthase central" evidence="8">
    <location>
        <begin position="160"/>
        <end position="186"/>
    </location>
</feature>
<keyword evidence="3" id="KW-0560">Oxidoreductase</keyword>
<keyword evidence="4" id="KW-0520">NAD</keyword>
<name>A0AAD9MCH6_9PEZI</name>
<sequence length="289" mass="30805">MAAPSSSSSSPFPEVQGGGSLLLAWQIKGKHVLVVGGGEVAAGRILACLNADALVTVVCPAAGLNPEVRHRVELGQVAHVDRLFLESDLDAVPEPVPAHPEPKPDPESGPPAPSLLLLAIASPAASTAAYRAAQRRRIPANIADVPPECDFYFGAVHRAGPVQVLVSTNGRGPRLAAALKRHIAAHLPRAAGPAVENVGLLRAALRARAPGDGVDEGRRRMRWMSRVCDRYGWEELGVMDEVDRRNLLEGWWEGGEVPRWAELRALRGAEDGGRQVWEFDGSFGFSVGC</sequence>
<dbReference type="InterPro" id="IPR028281">
    <property type="entry name" value="Sirohaem_synthase_central"/>
</dbReference>
<dbReference type="Gene3D" id="3.30.160.110">
    <property type="entry name" value="Siroheme synthase, domain 2"/>
    <property type="match status" value="1"/>
</dbReference>
<evidence type="ECO:0000313" key="9">
    <source>
        <dbReference type="EMBL" id="KAK2069945.1"/>
    </source>
</evidence>
<dbReference type="GO" id="GO:0019354">
    <property type="term" value="P:siroheme biosynthetic process"/>
    <property type="evidence" value="ECO:0007669"/>
    <property type="project" value="InterPro"/>
</dbReference>
<evidence type="ECO:0000256" key="1">
    <source>
        <dbReference type="ARBA" id="ARBA00005010"/>
    </source>
</evidence>
<feature type="region of interest" description="Disordered" evidence="6">
    <location>
        <begin position="92"/>
        <end position="112"/>
    </location>
</feature>
<dbReference type="Pfam" id="PF13241">
    <property type="entry name" value="NAD_binding_7"/>
    <property type="match status" value="1"/>
</dbReference>
<evidence type="ECO:0000256" key="4">
    <source>
        <dbReference type="ARBA" id="ARBA00023027"/>
    </source>
</evidence>
<evidence type="ECO:0000256" key="5">
    <source>
        <dbReference type="ARBA" id="ARBA00023244"/>
    </source>
</evidence>
<comment type="caution">
    <text evidence="9">The sequence shown here is derived from an EMBL/GenBank/DDBJ whole genome shotgun (WGS) entry which is preliminary data.</text>
</comment>
<dbReference type="EC" id="1.3.1.76" evidence="2"/>
<comment type="pathway">
    <text evidence="1">Porphyrin-containing compound metabolism; siroheme biosynthesis; sirohydrochlorin from precorrin-2: step 1/1.</text>
</comment>
<dbReference type="Gene3D" id="1.10.3280.10">
    <property type="entry name" value="Siroheme synthase, domain 3"/>
    <property type="match status" value="1"/>
</dbReference>